<dbReference type="PROSITE" id="PS51257">
    <property type="entry name" value="PROKAR_LIPOPROTEIN"/>
    <property type="match status" value="1"/>
</dbReference>
<proteinExistence type="predicted"/>
<organism evidence="3 4">
    <name type="scientific">Galactobacter caseinivorans</name>
    <dbReference type="NCBI Taxonomy" id="2676123"/>
    <lineage>
        <taxon>Bacteria</taxon>
        <taxon>Bacillati</taxon>
        <taxon>Actinomycetota</taxon>
        <taxon>Actinomycetes</taxon>
        <taxon>Micrococcales</taxon>
        <taxon>Micrococcaceae</taxon>
        <taxon>Galactobacter</taxon>
    </lineage>
</organism>
<dbReference type="RefSeq" id="WP_121485675.1">
    <property type="nucleotide sequence ID" value="NZ_QQXL01000006.1"/>
</dbReference>
<accession>A0A496PHN8</accession>
<feature type="chain" id="PRO_5039686482" evidence="2">
    <location>
        <begin position="26"/>
        <end position="145"/>
    </location>
</feature>
<reference evidence="3 4" key="1">
    <citation type="submission" date="2018-07" db="EMBL/GenBank/DDBJ databases">
        <title>Arthrobacter sp. nov., isolated from raw cow's milk with high bacterial count.</title>
        <authorList>
            <person name="Hahne J."/>
            <person name="Isele D."/>
            <person name="Lipski A."/>
        </authorList>
    </citation>
    <scope>NUCLEOTIDE SEQUENCE [LARGE SCALE GENOMIC DNA]</scope>
    <source>
        <strain evidence="3 4">JZ R-183</strain>
    </source>
</reference>
<feature type="region of interest" description="Disordered" evidence="1">
    <location>
        <begin position="56"/>
        <end position="95"/>
    </location>
</feature>
<keyword evidence="2" id="KW-0732">Signal</keyword>
<sequence>MRRRAPHRPLALTLAVAAPAALALAGCSEAKPQQAWELTYEVTVVGASSPRMQGVSYMHSQEPGKKPVRVDAGTVQTTPDAHAPGTGQWSTKESVTDGELAEVVATGEVDGTASCRIVLSDGKVLATATSEVGKTVTCSAKTPVR</sequence>
<protein>
    <submittedName>
        <fullName evidence="3">Uncharacterized protein</fullName>
    </submittedName>
</protein>
<evidence type="ECO:0000313" key="3">
    <source>
        <dbReference type="EMBL" id="RKW70004.1"/>
    </source>
</evidence>
<evidence type="ECO:0000256" key="2">
    <source>
        <dbReference type="SAM" id="SignalP"/>
    </source>
</evidence>
<dbReference type="EMBL" id="QQXL01000006">
    <property type="protein sequence ID" value="RKW70004.1"/>
    <property type="molecule type" value="Genomic_DNA"/>
</dbReference>
<evidence type="ECO:0000313" key="4">
    <source>
        <dbReference type="Proteomes" id="UP000273119"/>
    </source>
</evidence>
<evidence type="ECO:0000256" key="1">
    <source>
        <dbReference type="SAM" id="MobiDB-lite"/>
    </source>
</evidence>
<comment type="caution">
    <text evidence="3">The sequence shown here is derived from an EMBL/GenBank/DDBJ whole genome shotgun (WGS) entry which is preliminary data.</text>
</comment>
<feature type="signal peptide" evidence="2">
    <location>
        <begin position="1"/>
        <end position="25"/>
    </location>
</feature>
<gene>
    <name evidence="3" type="ORF">DWQ67_11140</name>
</gene>
<keyword evidence="4" id="KW-1185">Reference proteome</keyword>
<dbReference type="AlphaFoldDB" id="A0A496PHN8"/>
<dbReference type="Proteomes" id="UP000273119">
    <property type="component" value="Unassembled WGS sequence"/>
</dbReference>
<name>A0A496PHN8_9MICC</name>